<feature type="compositionally biased region" description="Basic and acidic residues" evidence="1">
    <location>
        <begin position="118"/>
        <end position="130"/>
    </location>
</feature>
<evidence type="ECO:0000313" key="2">
    <source>
        <dbReference type="EMBL" id="KMZ65555.1"/>
    </source>
</evidence>
<proteinExistence type="predicted"/>
<comment type="caution">
    <text evidence="2">The sequence shown here is derived from an EMBL/GenBank/DDBJ whole genome shotgun (WGS) entry which is preliminary data.</text>
</comment>
<protein>
    <submittedName>
        <fullName evidence="2">Uncharacterized protein</fullName>
    </submittedName>
</protein>
<dbReference type="AlphaFoldDB" id="A0A0K9PBI2"/>
<keyword evidence="3" id="KW-1185">Reference proteome</keyword>
<sequence>MSSEIEEKSSFRLPESLVPAQIIQKTQKQPELLYSRDFLLSLRDLDICTELPSGFDESVLCEFLSVSNNTSEQQRNPTGLFFQNSKHNGYGQSTRVENSINYTKGSLGRWDTRSSGSSDREDVQTDRESAESGGRYLNPSRRSWQQLEHDGLLRKPSGYSGQASTQRTQGDAGYQLNKTTDPFQPSRSHKVVNYSRSSVNSFDAETFGSSDCSDQGRAEEEKKRRASFDLMRREQQKSLQEKRKQILEKQEDVIKSDITILPNKFENSQTVENSNTSKIQSNDSSRSFQLQASAPRPLVPPGFGSNAMESKLYPSTLNTSHSVEVGDTNVANTNPTNSANVIKNSFGKGVDEKDDVVSLGLKVSHSSSNDLPFNTLSLLKESRGRKDVYSNDSTNKNAVNVGATKVVDEDSKLILDKLFQNAFARSDERLSDFVEHRDPKKNQGAKSSSLSQSSKFSQFFLEDQSNLSTGLLSLVNNDDKIARQVSANKDVNIMEILSSKNASRDSISTDNSSIENEKASRDFTLSDKLSKVLLQQESNVPSNKPVESLDMFTCEYIEQLMLAEVNAENFGQQHLMSESLTSMDLRSEPQKNHVNDHASQHLLSLLHKEENPNDYISPFNQNTKTPSVYVDFPYDKPSNTESDLRDSVSQPTGMSQNTDGSLTLEGLFGSAFMKELQSVEAPLSAQRASVGGNIKSTAMYSGEPEYTQNAGLFSSAMKSSFVDDRVDIHLPEEDNLITIGDSINPSNPKFYHVKNEAKHELLPSNTQDSIADKITALNAGSINERIILPPPILDSTYHVHGSYDQKNLDPSHQQFSRHQINQTHLCYSSGILILRLTLK</sequence>
<name>A0A0K9PBI2_ZOSMR</name>
<feature type="compositionally biased region" description="Polar residues" evidence="1">
    <location>
        <begin position="176"/>
        <end position="186"/>
    </location>
</feature>
<feature type="compositionally biased region" description="Polar residues" evidence="1">
    <location>
        <begin position="159"/>
        <end position="169"/>
    </location>
</feature>
<accession>A0A0K9PBI2</accession>
<feature type="region of interest" description="Disordered" evidence="1">
    <location>
        <begin position="203"/>
        <end position="224"/>
    </location>
</feature>
<dbReference type="Proteomes" id="UP000036987">
    <property type="component" value="Unassembled WGS sequence"/>
</dbReference>
<feature type="compositionally biased region" description="Polar residues" evidence="1">
    <location>
        <begin position="68"/>
        <end position="104"/>
    </location>
</feature>
<feature type="compositionally biased region" description="Polar residues" evidence="1">
    <location>
        <begin position="637"/>
        <end position="659"/>
    </location>
</feature>
<dbReference type="OrthoDB" id="1923709at2759"/>
<evidence type="ECO:0000313" key="3">
    <source>
        <dbReference type="Proteomes" id="UP000036987"/>
    </source>
</evidence>
<dbReference type="OMA" id="DWEADAM"/>
<feature type="compositionally biased region" description="Polar residues" evidence="1">
    <location>
        <begin position="203"/>
        <end position="213"/>
    </location>
</feature>
<dbReference type="PANTHER" id="PTHR34802">
    <property type="entry name" value="CHORISMATE SYNTHASE"/>
    <property type="match status" value="1"/>
</dbReference>
<feature type="region of interest" description="Disordered" evidence="1">
    <location>
        <begin position="636"/>
        <end position="659"/>
    </location>
</feature>
<feature type="region of interest" description="Disordered" evidence="1">
    <location>
        <begin position="269"/>
        <end position="288"/>
    </location>
</feature>
<dbReference type="PANTHER" id="PTHR34802:SF1">
    <property type="entry name" value="CHORISMATE SYNTHASE"/>
    <property type="match status" value="1"/>
</dbReference>
<reference evidence="3" key="1">
    <citation type="journal article" date="2016" name="Nature">
        <title>The genome of the seagrass Zostera marina reveals angiosperm adaptation to the sea.</title>
        <authorList>
            <person name="Olsen J.L."/>
            <person name="Rouze P."/>
            <person name="Verhelst B."/>
            <person name="Lin Y.-C."/>
            <person name="Bayer T."/>
            <person name="Collen J."/>
            <person name="Dattolo E."/>
            <person name="De Paoli E."/>
            <person name="Dittami S."/>
            <person name="Maumus F."/>
            <person name="Michel G."/>
            <person name="Kersting A."/>
            <person name="Lauritano C."/>
            <person name="Lohaus R."/>
            <person name="Toepel M."/>
            <person name="Tonon T."/>
            <person name="Vanneste K."/>
            <person name="Amirebrahimi M."/>
            <person name="Brakel J."/>
            <person name="Bostroem C."/>
            <person name="Chovatia M."/>
            <person name="Grimwood J."/>
            <person name="Jenkins J.W."/>
            <person name="Jueterbock A."/>
            <person name="Mraz A."/>
            <person name="Stam W.T."/>
            <person name="Tice H."/>
            <person name="Bornberg-Bauer E."/>
            <person name="Green P.J."/>
            <person name="Pearson G.A."/>
            <person name="Procaccini G."/>
            <person name="Duarte C.M."/>
            <person name="Schmutz J."/>
            <person name="Reusch T.B.H."/>
            <person name="Van de Peer Y."/>
        </authorList>
    </citation>
    <scope>NUCLEOTIDE SEQUENCE [LARGE SCALE GENOMIC DNA]</scope>
    <source>
        <strain evidence="3">cv. Finnish</strain>
    </source>
</reference>
<gene>
    <name evidence="2" type="ORF">ZOSMA_31G01460</name>
</gene>
<dbReference type="EMBL" id="LFYR01001032">
    <property type="protein sequence ID" value="KMZ65555.1"/>
    <property type="molecule type" value="Genomic_DNA"/>
</dbReference>
<feature type="compositionally biased region" description="Basic and acidic residues" evidence="1">
    <location>
        <begin position="214"/>
        <end position="224"/>
    </location>
</feature>
<evidence type="ECO:0000256" key="1">
    <source>
        <dbReference type="SAM" id="MobiDB-lite"/>
    </source>
</evidence>
<organism evidence="2 3">
    <name type="scientific">Zostera marina</name>
    <name type="common">Eelgrass</name>
    <dbReference type="NCBI Taxonomy" id="29655"/>
    <lineage>
        <taxon>Eukaryota</taxon>
        <taxon>Viridiplantae</taxon>
        <taxon>Streptophyta</taxon>
        <taxon>Embryophyta</taxon>
        <taxon>Tracheophyta</taxon>
        <taxon>Spermatophyta</taxon>
        <taxon>Magnoliopsida</taxon>
        <taxon>Liliopsida</taxon>
        <taxon>Zosteraceae</taxon>
        <taxon>Zostera</taxon>
    </lineage>
</organism>
<feature type="region of interest" description="Disordered" evidence="1">
    <location>
        <begin position="68"/>
        <end position="189"/>
    </location>
</feature>